<reference evidence="5 6" key="1">
    <citation type="submission" date="2020-05" db="EMBL/GenBank/DDBJ databases">
        <title>Genome Sequencing of Type Strains.</title>
        <authorList>
            <person name="Lemaire J.F."/>
            <person name="Inderbitzin P."/>
            <person name="Gregorio O.A."/>
            <person name="Collins S.B."/>
            <person name="Wespe N."/>
            <person name="Knight-Connoni V."/>
        </authorList>
    </citation>
    <scope>NUCLEOTIDE SEQUENCE [LARGE SCALE GENOMIC DNA]</scope>
    <source>
        <strain evidence="5 6">ATCC 19096</strain>
    </source>
</reference>
<dbReference type="InterPro" id="IPR036388">
    <property type="entry name" value="WH-like_DNA-bd_sf"/>
</dbReference>
<comment type="caution">
    <text evidence="5">The sequence shown here is derived from an EMBL/GenBank/DDBJ whole genome shotgun (WGS) entry which is preliminary data.</text>
</comment>
<organism evidence="5 6">
    <name type="scientific">Curtobacterium pusillum</name>
    <dbReference type="NCBI Taxonomy" id="69373"/>
    <lineage>
        <taxon>Bacteria</taxon>
        <taxon>Bacillati</taxon>
        <taxon>Actinomycetota</taxon>
        <taxon>Actinomycetes</taxon>
        <taxon>Micrococcales</taxon>
        <taxon>Microbacteriaceae</taxon>
        <taxon>Curtobacterium</taxon>
    </lineage>
</organism>
<keyword evidence="3" id="KW-0804">Transcription</keyword>
<dbReference type="InterPro" id="IPR011663">
    <property type="entry name" value="UTRA"/>
</dbReference>
<keyword evidence="1" id="KW-0805">Transcription regulation</keyword>
<sequence>MYKQIADALRTQILDGELAPGDDVPTEGELAVRWNTSRGPIRNALAELRAEGLIESTRGRPSRVRTRQVQQRADVYTPFTTWARSFHRTPGARTEELAVRRADEHQAAALGIESGERVVDVVRLRTLDGRPAMLERSTFVESVGRLLFEFAQIDQESITEFLATRGHRFADVAHEIDAIAADALDSQLMEVAEGSPILRVRRTSIDADGRPFEFSDDRYRSDVVRFTVAASGNPGFMQPRH</sequence>
<dbReference type="InterPro" id="IPR028978">
    <property type="entry name" value="Chorismate_lyase_/UTRA_dom_sf"/>
</dbReference>
<dbReference type="PANTHER" id="PTHR44846:SF1">
    <property type="entry name" value="MANNOSYL-D-GLYCERATE TRANSPORT_METABOLISM SYSTEM REPRESSOR MNGR-RELATED"/>
    <property type="match status" value="1"/>
</dbReference>
<dbReference type="Proteomes" id="UP000573001">
    <property type="component" value="Unassembled WGS sequence"/>
</dbReference>
<gene>
    <name evidence="5" type="ORF">HP507_14135</name>
</gene>
<accession>A0ABX2MAA1</accession>
<dbReference type="Pfam" id="PF07702">
    <property type="entry name" value="UTRA"/>
    <property type="match status" value="1"/>
</dbReference>
<evidence type="ECO:0000259" key="4">
    <source>
        <dbReference type="PROSITE" id="PS50949"/>
    </source>
</evidence>
<keyword evidence="6" id="KW-1185">Reference proteome</keyword>
<dbReference type="CDD" id="cd07377">
    <property type="entry name" value="WHTH_GntR"/>
    <property type="match status" value="1"/>
</dbReference>
<dbReference type="Pfam" id="PF00392">
    <property type="entry name" value="GntR"/>
    <property type="match status" value="1"/>
</dbReference>
<keyword evidence="2" id="KW-0238">DNA-binding</keyword>
<evidence type="ECO:0000256" key="2">
    <source>
        <dbReference type="ARBA" id="ARBA00023125"/>
    </source>
</evidence>
<dbReference type="SUPFAM" id="SSF64288">
    <property type="entry name" value="Chorismate lyase-like"/>
    <property type="match status" value="1"/>
</dbReference>
<dbReference type="PROSITE" id="PS50949">
    <property type="entry name" value="HTH_GNTR"/>
    <property type="match status" value="1"/>
</dbReference>
<dbReference type="EMBL" id="JABMCE010000084">
    <property type="protein sequence ID" value="NUU14969.1"/>
    <property type="molecule type" value="Genomic_DNA"/>
</dbReference>
<dbReference type="InterPro" id="IPR036390">
    <property type="entry name" value="WH_DNA-bd_sf"/>
</dbReference>
<dbReference type="PANTHER" id="PTHR44846">
    <property type="entry name" value="MANNOSYL-D-GLYCERATE TRANSPORT/METABOLISM SYSTEM REPRESSOR MNGR-RELATED"/>
    <property type="match status" value="1"/>
</dbReference>
<evidence type="ECO:0000313" key="5">
    <source>
        <dbReference type="EMBL" id="NUU14969.1"/>
    </source>
</evidence>
<proteinExistence type="predicted"/>
<feature type="domain" description="HTH gntR-type" evidence="4">
    <location>
        <begin position="1"/>
        <end position="67"/>
    </location>
</feature>
<dbReference type="Gene3D" id="3.40.1410.10">
    <property type="entry name" value="Chorismate lyase-like"/>
    <property type="match status" value="1"/>
</dbReference>
<dbReference type="InterPro" id="IPR050679">
    <property type="entry name" value="Bact_HTH_transcr_reg"/>
</dbReference>
<name>A0ABX2MAA1_9MICO</name>
<protein>
    <submittedName>
        <fullName evidence="5">GntR family transcriptional regulator</fullName>
    </submittedName>
</protein>
<evidence type="ECO:0000313" key="6">
    <source>
        <dbReference type="Proteomes" id="UP000573001"/>
    </source>
</evidence>
<dbReference type="SMART" id="SM00345">
    <property type="entry name" value="HTH_GNTR"/>
    <property type="match status" value="1"/>
</dbReference>
<dbReference type="InterPro" id="IPR000524">
    <property type="entry name" value="Tscrpt_reg_HTH_GntR"/>
</dbReference>
<dbReference type="SUPFAM" id="SSF46785">
    <property type="entry name" value="Winged helix' DNA-binding domain"/>
    <property type="match status" value="1"/>
</dbReference>
<dbReference type="PRINTS" id="PR00035">
    <property type="entry name" value="HTHGNTR"/>
</dbReference>
<evidence type="ECO:0000256" key="1">
    <source>
        <dbReference type="ARBA" id="ARBA00023015"/>
    </source>
</evidence>
<evidence type="ECO:0000256" key="3">
    <source>
        <dbReference type="ARBA" id="ARBA00023163"/>
    </source>
</evidence>
<dbReference type="SMART" id="SM00866">
    <property type="entry name" value="UTRA"/>
    <property type="match status" value="1"/>
</dbReference>
<dbReference type="Gene3D" id="1.10.10.10">
    <property type="entry name" value="Winged helix-like DNA-binding domain superfamily/Winged helix DNA-binding domain"/>
    <property type="match status" value="1"/>
</dbReference>